<comment type="caution">
    <text evidence="2">The sequence shown here is derived from an EMBL/GenBank/DDBJ whole genome shotgun (WGS) entry which is preliminary data.</text>
</comment>
<proteinExistence type="predicted"/>
<dbReference type="Proteomes" id="UP000614334">
    <property type="component" value="Unassembled WGS sequence"/>
</dbReference>
<gene>
    <name evidence="2" type="ORF">RHS01_08207</name>
</gene>
<organism evidence="2 3">
    <name type="scientific">Rhizoctonia solani</name>
    <dbReference type="NCBI Taxonomy" id="456999"/>
    <lineage>
        <taxon>Eukaryota</taxon>
        <taxon>Fungi</taxon>
        <taxon>Dikarya</taxon>
        <taxon>Basidiomycota</taxon>
        <taxon>Agaricomycotina</taxon>
        <taxon>Agaricomycetes</taxon>
        <taxon>Cantharellales</taxon>
        <taxon>Ceratobasidiaceae</taxon>
        <taxon>Rhizoctonia</taxon>
    </lineage>
</organism>
<evidence type="ECO:0000313" key="2">
    <source>
        <dbReference type="EMBL" id="KAF8751715.1"/>
    </source>
</evidence>
<protein>
    <submittedName>
        <fullName evidence="2">Uncharacterized protein</fullName>
    </submittedName>
</protein>
<reference evidence="2" key="1">
    <citation type="submission" date="2020-09" db="EMBL/GenBank/DDBJ databases">
        <title>Comparative genome analyses of four rice-infecting Rhizoctonia solani isolates reveal extensive enrichment of homogalacturonan modification genes.</title>
        <authorList>
            <person name="Lee D.-Y."/>
            <person name="Jeon J."/>
            <person name="Kim K.-T."/>
            <person name="Cheong K."/>
            <person name="Song H."/>
            <person name="Choi G."/>
            <person name="Ko J."/>
            <person name="Opiyo S.O."/>
            <person name="Zuo S."/>
            <person name="Madhav S."/>
            <person name="Lee Y.-H."/>
            <person name="Wang G.-L."/>
        </authorList>
    </citation>
    <scope>NUCLEOTIDE SEQUENCE</scope>
    <source>
        <strain evidence="2">AG1-IA B2</strain>
    </source>
</reference>
<feature type="compositionally biased region" description="Basic and acidic residues" evidence="1">
    <location>
        <begin position="204"/>
        <end position="228"/>
    </location>
</feature>
<name>A0A8H7I649_9AGAM</name>
<dbReference type="AlphaFoldDB" id="A0A8H7I649"/>
<dbReference type="EMBL" id="JACYCF010000017">
    <property type="protein sequence ID" value="KAF8751715.1"/>
    <property type="molecule type" value="Genomic_DNA"/>
</dbReference>
<evidence type="ECO:0000313" key="3">
    <source>
        <dbReference type="Proteomes" id="UP000614334"/>
    </source>
</evidence>
<feature type="region of interest" description="Disordered" evidence="1">
    <location>
        <begin position="186"/>
        <end position="246"/>
    </location>
</feature>
<evidence type="ECO:0000256" key="1">
    <source>
        <dbReference type="SAM" id="MobiDB-lite"/>
    </source>
</evidence>
<sequence>MRQSLLGIYYEAGLYSSWPTVLIVAPVELDMEMLPSYSPEVLPGYELTPTASITSSSGPRSSLSPSHSSYVYRSARMELDLGPQRWGTRLPAYGRGGMVQGTVAVRTFRHVDKVVVRSHMIVNKTIDCGLQRLRLLLVQRRETASRFFVLEGDDEAARPIPASGSTQLTRAQASVAYVVRSSNRDPVYSSHNQPLLPPFMPELGNEKRPQISESEWHSDDLLLERSRTSSEPSAGYKSEAGSSSGSTVEKIPRLWVPRDLRYPSGKCIPFMLSLPTARADSASDIESGIEVQLVRVSTIQTRAAAWFSKQVPCLEDAFSRAVIKDGLELCGVRSILVVLGKTSAGTLSRSYLTLYVMLVSALFSLARINASPYSLIKGVELTTHEWSGERAGRIPSLDSPVTSRTGAHIVRVNF</sequence>
<accession>A0A8H7I649</accession>